<sequence length="82" mass="9322">MPQMFSCGRLWAAGEGTFRTPIREEEQLGEAHAVYYQRGWYNSWVGSVTCTPERVHTLHHSRLDTRPAALSSTICLDSVNRV</sequence>
<evidence type="ECO:0000313" key="1">
    <source>
        <dbReference type="EMBL" id="KAK3748393.1"/>
    </source>
</evidence>
<organism evidence="1 2">
    <name type="scientific">Elysia crispata</name>
    <name type="common">lettuce slug</name>
    <dbReference type="NCBI Taxonomy" id="231223"/>
    <lineage>
        <taxon>Eukaryota</taxon>
        <taxon>Metazoa</taxon>
        <taxon>Spiralia</taxon>
        <taxon>Lophotrochozoa</taxon>
        <taxon>Mollusca</taxon>
        <taxon>Gastropoda</taxon>
        <taxon>Heterobranchia</taxon>
        <taxon>Euthyneura</taxon>
        <taxon>Panpulmonata</taxon>
        <taxon>Sacoglossa</taxon>
        <taxon>Placobranchoidea</taxon>
        <taxon>Plakobranchidae</taxon>
        <taxon>Elysia</taxon>
    </lineage>
</organism>
<keyword evidence="2" id="KW-1185">Reference proteome</keyword>
<name>A0AAE0YJV6_9GAST</name>
<accession>A0AAE0YJV6</accession>
<dbReference type="EMBL" id="JAWDGP010006027">
    <property type="protein sequence ID" value="KAK3748393.1"/>
    <property type="molecule type" value="Genomic_DNA"/>
</dbReference>
<gene>
    <name evidence="1" type="ORF">RRG08_018235</name>
</gene>
<dbReference type="AlphaFoldDB" id="A0AAE0YJV6"/>
<protein>
    <submittedName>
        <fullName evidence="1">Uncharacterized protein</fullName>
    </submittedName>
</protein>
<reference evidence="1" key="1">
    <citation type="journal article" date="2023" name="G3 (Bethesda)">
        <title>A reference genome for the long-term kleptoplast-retaining sea slug Elysia crispata morphotype clarki.</title>
        <authorList>
            <person name="Eastman K.E."/>
            <person name="Pendleton A.L."/>
            <person name="Shaikh M.A."/>
            <person name="Suttiyut T."/>
            <person name="Ogas R."/>
            <person name="Tomko P."/>
            <person name="Gavelis G."/>
            <person name="Widhalm J.R."/>
            <person name="Wisecaver J.H."/>
        </authorList>
    </citation>
    <scope>NUCLEOTIDE SEQUENCE</scope>
    <source>
        <strain evidence="1">ECLA1</strain>
    </source>
</reference>
<dbReference type="Proteomes" id="UP001283361">
    <property type="component" value="Unassembled WGS sequence"/>
</dbReference>
<comment type="caution">
    <text evidence="1">The sequence shown here is derived from an EMBL/GenBank/DDBJ whole genome shotgun (WGS) entry which is preliminary data.</text>
</comment>
<proteinExistence type="predicted"/>
<evidence type="ECO:0000313" key="2">
    <source>
        <dbReference type="Proteomes" id="UP001283361"/>
    </source>
</evidence>